<dbReference type="AlphaFoldDB" id="A0A812J6Y0"/>
<name>A0A812J6Y0_9DINO</name>
<protein>
    <submittedName>
        <fullName evidence="1">Uncharacterized protein</fullName>
    </submittedName>
</protein>
<dbReference type="EMBL" id="CAJNDS010000351">
    <property type="protein sequence ID" value="CAE7196708.1"/>
    <property type="molecule type" value="Genomic_DNA"/>
</dbReference>
<reference evidence="1" key="1">
    <citation type="submission" date="2021-02" db="EMBL/GenBank/DDBJ databases">
        <authorList>
            <person name="Dougan E. K."/>
            <person name="Rhodes N."/>
            <person name="Thang M."/>
            <person name="Chan C."/>
        </authorList>
    </citation>
    <scope>NUCLEOTIDE SEQUENCE</scope>
</reference>
<evidence type="ECO:0000313" key="1">
    <source>
        <dbReference type="EMBL" id="CAE7196708.1"/>
    </source>
</evidence>
<sequence>MDTPRLKKALMHAITVQLRAMGKRMMLEAAQVVKAELKKRLISMAFQLISELTGIGGDDNPDEDTLGGDSFSNVLTGWLPSSVDVPGTPGLPTAGSVFDNMDTMMTGPGLDGLASFSGPKLDGIDLEGLADEANKGAHMEDLGDEDNLVNSLFEANKGQLMGGAMAFGLPTGAGICTDENQEQFQQSIVKSKEYLTDIRKSDMVDVFSRAGGLACTVEDLGNDVIDFLDEIMDAAETIHIFVKLVKPLPMVGKIGKFLDKPIKNVRKQLEKQFKKIQDFIRDVLLPPTNGLCQFVSSIVNKMDYLLTGFDVGLIAAFPPVQPAEMIGQVLQVCAWMPPSVRILKPVLKVISQAVSFAGMPLGFIKTVTVWVEEWFARPLVDGFKWVSNAVNSFVGPLQKVTDFLGKKYKVCILWECWSFSIKGLLDKLSGFLEDIFDFALKPFNKLLKQIFKPIETKVKEVLPLY</sequence>
<organism evidence="1 2">
    <name type="scientific">Symbiodinium natans</name>
    <dbReference type="NCBI Taxonomy" id="878477"/>
    <lineage>
        <taxon>Eukaryota</taxon>
        <taxon>Sar</taxon>
        <taxon>Alveolata</taxon>
        <taxon>Dinophyceae</taxon>
        <taxon>Suessiales</taxon>
        <taxon>Symbiodiniaceae</taxon>
        <taxon>Symbiodinium</taxon>
    </lineage>
</organism>
<dbReference type="Proteomes" id="UP000604046">
    <property type="component" value="Unassembled WGS sequence"/>
</dbReference>
<proteinExistence type="predicted"/>
<gene>
    <name evidence="1" type="ORF">SNAT2548_LOCUS5510</name>
</gene>
<accession>A0A812J6Y0</accession>
<keyword evidence="2" id="KW-1185">Reference proteome</keyword>
<comment type="caution">
    <text evidence="1">The sequence shown here is derived from an EMBL/GenBank/DDBJ whole genome shotgun (WGS) entry which is preliminary data.</text>
</comment>
<evidence type="ECO:0000313" key="2">
    <source>
        <dbReference type="Proteomes" id="UP000604046"/>
    </source>
</evidence>